<evidence type="ECO:0000256" key="5">
    <source>
        <dbReference type="ARBA" id="ARBA00038359"/>
    </source>
</evidence>
<keyword evidence="4 7" id="KW-0472">Membrane</keyword>
<comment type="subcellular location">
    <subcellularLocation>
        <location evidence="1">Membrane</location>
        <topology evidence="1">Multi-pass membrane protein</topology>
    </subcellularLocation>
</comment>
<gene>
    <name evidence="9" type="ORF">E0Z10_g8114</name>
</gene>
<evidence type="ECO:0000256" key="3">
    <source>
        <dbReference type="ARBA" id="ARBA00022989"/>
    </source>
</evidence>
<dbReference type="OrthoDB" id="3934549at2759"/>
<dbReference type="InterPro" id="IPR049326">
    <property type="entry name" value="Rhodopsin_dom_fungi"/>
</dbReference>
<evidence type="ECO:0000256" key="1">
    <source>
        <dbReference type="ARBA" id="ARBA00004141"/>
    </source>
</evidence>
<dbReference type="Pfam" id="PF20684">
    <property type="entry name" value="Fung_rhodopsin"/>
    <property type="match status" value="1"/>
</dbReference>
<dbReference type="GO" id="GO:0016020">
    <property type="term" value="C:membrane"/>
    <property type="evidence" value="ECO:0007669"/>
    <property type="project" value="UniProtKB-SubCell"/>
</dbReference>
<protein>
    <recommendedName>
        <fullName evidence="8">Rhodopsin domain-containing protein</fullName>
    </recommendedName>
</protein>
<feature type="domain" description="Rhodopsin" evidence="8">
    <location>
        <begin position="38"/>
        <end position="267"/>
    </location>
</feature>
<feature type="region of interest" description="Disordered" evidence="6">
    <location>
        <begin position="357"/>
        <end position="379"/>
    </location>
</feature>
<comment type="similarity">
    <text evidence="5">Belongs to the SAT4 family.</text>
</comment>
<feature type="transmembrane region" description="Helical" evidence="7">
    <location>
        <begin position="172"/>
        <end position="192"/>
    </location>
</feature>
<evidence type="ECO:0000256" key="2">
    <source>
        <dbReference type="ARBA" id="ARBA00022692"/>
    </source>
</evidence>
<feature type="transmembrane region" description="Helical" evidence="7">
    <location>
        <begin position="122"/>
        <end position="144"/>
    </location>
</feature>
<dbReference type="AlphaFoldDB" id="A0A4Z0YKL0"/>
<reference evidence="9 10" key="1">
    <citation type="submission" date="2019-03" db="EMBL/GenBank/DDBJ databases">
        <title>Draft genome sequence of Xylaria hypoxylon DSM 108379, a ubiquitous saprotrophic-parasitic fungi on hardwood.</title>
        <authorList>
            <person name="Buettner E."/>
            <person name="Leonhardt S."/>
            <person name="Gebauer A.M."/>
            <person name="Liers C."/>
            <person name="Hofrichter M."/>
            <person name="Kellner H."/>
        </authorList>
    </citation>
    <scope>NUCLEOTIDE SEQUENCE [LARGE SCALE GENOMIC DNA]</scope>
    <source>
        <strain evidence="9 10">DSM 108379</strain>
    </source>
</reference>
<dbReference type="EMBL" id="SKBN01000209">
    <property type="protein sequence ID" value="TGJ80648.1"/>
    <property type="molecule type" value="Genomic_DNA"/>
</dbReference>
<evidence type="ECO:0000313" key="9">
    <source>
        <dbReference type="EMBL" id="TGJ80648.1"/>
    </source>
</evidence>
<dbReference type="Proteomes" id="UP000297716">
    <property type="component" value="Unassembled WGS sequence"/>
</dbReference>
<feature type="transmembrane region" description="Helical" evidence="7">
    <location>
        <begin position="54"/>
        <end position="73"/>
    </location>
</feature>
<feature type="transmembrane region" description="Helical" evidence="7">
    <location>
        <begin position="20"/>
        <end position="42"/>
    </location>
</feature>
<accession>A0A4Z0YKL0</accession>
<evidence type="ECO:0000259" key="8">
    <source>
        <dbReference type="Pfam" id="PF20684"/>
    </source>
</evidence>
<evidence type="ECO:0000313" key="10">
    <source>
        <dbReference type="Proteomes" id="UP000297716"/>
    </source>
</evidence>
<dbReference type="STRING" id="37992.A0A4Z0YKL0"/>
<comment type="caution">
    <text evidence="9">The sequence shown here is derived from an EMBL/GenBank/DDBJ whole genome shotgun (WGS) entry which is preliminary data.</text>
</comment>
<evidence type="ECO:0000256" key="4">
    <source>
        <dbReference type="ARBA" id="ARBA00023136"/>
    </source>
</evidence>
<dbReference type="PANTHER" id="PTHR33048:SF146">
    <property type="entry name" value="INTEGRAL MEMBRANE PROTEIN"/>
    <property type="match status" value="1"/>
</dbReference>
<dbReference type="PANTHER" id="PTHR33048">
    <property type="entry name" value="PTH11-LIKE INTEGRAL MEMBRANE PROTEIN (AFU_ORTHOLOGUE AFUA_5G11245)"/>
    <property type="match status" value="1"/>
</dbReference>
<proteinExistence type="inferred from homology"/>
<evidence type="ECO:0000256" key="6">
    <source>
        <dbReference type="SAM" id="MobiDB-lite"/>
    </source>
</evidence>
<evidence type="ECO:0000256" key="7">
    <source>
        <dbReference type="SAM" id="Phobius"/>
    </source>
</evidence>
<feature type="transmembrane region" description="Helical" evidence="7">
    <location>
        <begin position="204"/>
        <end position="225"/>
    </location>
</feature>
<keyword evidence="10" id="KW-1185">Reference proteome</keyword>
<organism evidence="9 10">
    <name type="scientific">Xylaria hypoxylon</name>
    <dbReference type="NCBI Taxonomy" id="37992"/>
    <lineage>
        <taxon>Eukaryota</taxon>
        <taxon>Fungi</taxon>
        <taxon>Dikarya</taxon>
        <taxon>Ascomycota</taxon>
        <taxon>Pezizomycotina</taxon>
        <taxon>Sordariomycetes</taxon>
        <taxon>Xylariomycetidae</taxon>
        <taxon>Xylariales</taxon>
        <taxon>Xylariaceae</taxon>
        <taxon>Xylaria</taxon>
    </lineage>
</organism>
<dbReference type="InterPro" id="IPR052337">
    <property type="entry name" value="SAT4-like"/>
</dbReference>
<sequence length="379" mass="42001">MSAPGAPDVISIMAASQGSALLAVSVTTMGIALLSCIMRYYVRSRTDQRIGSEDYFVGGAMFLGIVGVSLTIVESVSQGNPQSALQFDYLAQPWLSMSSALSKASIYLFLQRLISKLRFWRIAIGMQIAFLLLVNLAYVFTTLLQCRPLEKLWKPEISGYCWSLGIQQNIGYVQGAFDVFTQLFITLFPIMIMQDLEIPRNLRWPFYLLAITSIITAMIATLRTYNISLIQLNERQTFDVIKTIFAVLEQNLNIVSANILLISSLFSKNVRPVSPALDDALISRAISTGSISSKRSKSSRVERRLSKGSNVMVETIQRMSSEGSLTVDQGASAESWPQGIIKTVSVEVVEEDAVDIKRDSDRGGSRSGSRQTNWDAYLR</sequence>
<keyword evidence="3 7" id="KW-1133">Transmembrane helix</keyword>
<keyword evidence="2 7" id="KW-0812">Transmembrane</keyword>
<name>A0A4Z0YKL0_9PEZI</name>
<feature type="transmembrane region" description="Helical" evidence="7">
    <location>
        <begin position="93"/>
        <end position="110"/>
    </location>
</feature>